<keyword evidence="4 6" id="KW-1133">Transmembrane helix</keyword>
<evidence type="ECO:0000313" key="8">
    <source>
        <dbReference type="Proteomes" id="UP000320176"/>
    </source>
</evidence>
<evidence type="ECO:0000313" key="7">
    <source>
        <dbReference type="EMBL" id="TWU08046.1"/>
    </source>
</evidence>
<proteinExistence type="predicted"/>
<dbReference type="PANTHER" id="PTHR40277:SF1">
    <property type="entry name" value="BLL5419 PROTEIN"/>
    <property type="match status" value="1"/>
</dbReference>
<accession>A0A5C6B9W3</accession>
<comment type="subcellular location">
    <subcellularLocation>
        <location evidence="1">Cell membrane</location>
        <topology evidence="1">Multi-pass membrane protein</topology>
    </subcellularLocation>
</comment>
<keyword evidence="3 6" id="KW-0812">Transmembrane</keyword>
<evidence type="ECO:0000256" key="5">
    <source>
        <dbReference type="ARBA" id="ARBA00023136"/>
    </source>
</evidence>
<dbReference type="Pfam" id="PF03706">
    <property type="entry name" value="LPG_synthase_TM"/>
    <property type="match status" value="1"/>
</dbReference>
<sequence>MHNHRTILINLAKFAIPVGIIAYLLYRITPEQWQALTENPKNYPLLISALLIAVCAISISFVRWCMLVRCQGIEFTMLEAFRLGSICFLLNFVSAGSVGGDLFKAIFLAQRRPGKRIAAVASVLVDRGVGLYGVVLLAAGAFLVYRVDPNSDAYDNMNRIKAGTAVVALTGTTVLMFLVFGGAMVDRLIRWGSRLPVVGGLVLKIGPPLRMFHHHPIAFGASIVMSLIVHSMLVLSIYLIARALYPSVPTLGEHFVIVPIGMIASALPIAPAGLGVFEGMIEWLYHAIPAVPTNASGTVVALVFEIVKLVLAVIGIVFYWTAGAEVRQSLEKAEHVGEGVETGESDEG</sequence>
<feature type="transmembrane region" description="Helical" evidence="6">
    <location>
        <begin position="86"/>
        <end position="109"/>
    </location>
</feature>
<dbReference type="GO" id="GO:0005886">
    <property type="term" value="C:plasma membrane"/>
    <property type="evidence" value="ECO:0007669"/>
    <property type="project" value="UniProtKB-SubCell"/>
</dbReference>
<feature type="transmembrane region" description="Helical" evidence="6">
    <location>
        <begin position="166"/>
        <end position="185"/>
    </location>
</feature>
<feature type="transmembrane region" description="Helical" evidence="6">
    <location>
        <begin position="129"/>
        <end position="145"/>
    </location>
</feature>
<evidence type="ECO:0000256" key="1">
    <source>
        <dbReference type="ARBA" id="ARBA00004651"/>
    </source>
</evidence>
<keyword evidence="8" id="KW-1185">Reference proteome</keyword>
<feature type="transmembrane region" description="Helical" evidence="6">
    <location>
        <begin position="46"/>
        <end position="65"/>
    </location>
</feature>
<protein>
    <submittedName>
        <fullName evidence="7">Uncharacterized protein</fullName>
    </submittedName>
</protein>
<dbReference type="OrthoDB" id="279916at2"/>
<evidence type="ECO:0000256" key="3">
    <source>
        <dbReference type="ARBA" id="ARBA00022692"/>
    </source>
</evidence>
<keyword evidence="2" id="KW-1003">Cell membrane</keyword>
<organism evidence="7 8">
    <name type="scientific">Stieleria varia</name>
    <dbReference type="NCBI Taxonomy" id="2528005"/>
    <lineage>
        <taxon>Bacteria</taxon>
        <taxon>Pseudomonadati</taxon>
        <taxon>Planctomycetota</taxon>
        <taxon>Planctomycetia</taxon>
        <taxon>Pirellulales</taxon>
        <taxon>Pirellulaceae</taxon>
        <taxon>Stieleria</taxon>
    </lineage>
</organism>
<dbReference type="Proteomes" id="UP000320176">
    <property type="component" value="Unassembled WGS sequence"/>
</dbReference>
<dbReference type="AlphaFoldDB" id="A0A5C6B9W3"/>
<evidence type="ECO:0000256" key="6">
    <source>
        <dbReference type="SAM" id="Phobius"/>
    </source>
</evidence>
<feature type="transmembrane region" description="Helical" evidence="6">
    <location>
        <begin position="7"/>
        <end position="26"/>
    </location>
</feature>
<name>A0A5C6B9W3_9BACT</name>
<gene>
    <name evidence="7" type="ORF">Pla52n_06240</name>
</gene>
<reference evidence="7 8" key="1">
    <citation type="submission" date="2019-02" db="EMBL/GenBank/DDBJ databases">
        <title>Deep-cultivation of Planctomycetes and their phenomic and genomic characterization uncovers novel biology.</title>
        <authorList>
            <person name="Wiegand S."/>
            <person name="Jogler M."/>
            <person name="Boedeker C."/>
            <person name="Pinto D."/>
            <person name="Vollmers J."/>
            <person name="Rivas-Marin E."/>
            <person name="Kohn T."/>
            <person name="Peeters S.H."/>
            <person name="Heuer A."/>
            <person name="Rast P."/>
            <person name="Oberbeckmann S."/>
            <person name="Bunk B."/>
            <person name="Jeske O."/>
            <person name="Meyerdierks A."/>
            <person name="Storesund J.E."/>
            <person name="Kallscheuer N."/>
            <person name="Luecker S."/>
            <person name="Lage O.M."/>
            <person name="Pohl T."/>
            <person name="Merkel B.J."/>
            <person name="Hornburger P."/>
            <person name="Mueller R.-W."/>
            <person name="Bruemmer F."/>
            <person name="Labrenz M."/>
            <person name="Spormann A.M."/>
            <person name="Op Den Camp H."/>
            <person name="Overmann J."/>
            <person name="Amann R."/>
            <person name="Jetten M.S.M."/>
            <person name="Mascher T."/>
            <person name="Medema M.H."/>
            <person name="Devos D.P."/>
            <person name="Kaster A.-K."/>
            <person name="Ovreas L."/>
            <person name="Rohde M."/>
            <person name="Galperin M.Y."/>
            <person name="Jogler C."/>
        </authorList>
    </citation>
    <scope>NUCLEOTIDE SEQUENCE [LARGE SCALE GENOMIC DNA]</scope>
    <source>
        <strain evidence="7 8">Pla52n</strain>
    </source>
</reference>
<evidence type="ECO:0000256" key="4">
    <source>
        <dbReference type="ARBA" id="ARBA00022989"/>
    </source>
</evidence>
<dbReference type="PANTHER" id="PTHR40277">
    <property type="entry name" value="BLL5419 PROTEIN"/>
    <property type="match status" value="1"/>
</dbReference>
<dbReference type="InterPro" id="IPR022791">
    <property type="entry name" value="L-PG_synthase/AglD"/>
</dbReference>
<keyword evidence="5 6" id="KW-0472">Membrane</keyword>
<dbReference type="EMBL" id="SJPN01000001">
    <property type="protein sequence ID" value="TWU08046.1"/>
    <property type="molecule type" value="Genomic_DNA"/>
</dbReference>
<evidence type="ECO:0000256" key="2">
    <source>
        <dbReference type="ARBA" id="ARBA00022475"/>
    </source>
</evidence>
<comment type="caution">
    <text evidence="7">The sequence shown here is derived from an EMBL/GenBank/DDBJ whole genome shotgun (WGS) entry which is preliminary data.</text>
</comment>
<feature type="transmembrane region" description="Helical" evidence="6">
    <location>
        <begin position="297"/>
        <end position="322"/>
    </location>
</feature>
<feature type="transmembrane region" description="Helical" evidence="6">
    <location>
        <begin position="253"/>
        <end position="277"/>
    </location>
</feature>
<feature type="transmembrane region" description="Helical" evidence="6">
    <location>
        <begin position="217"/>
        <end position="241"/>
    </location>
</feature>